<evidence type="ECO:0000313" key="5">
    <source>
        <dbReference type="EMBL" id="CEO88784.1"/>
    </source>
</evidence>
<dbReference type="InterPro" id="IPR005650">
    <property type="entry name" value="BlaI_family"/>
</dbReference>
<evidence type="ECO:0000256" key="3">
    <source>
        <dbReference type="ARBA" id="ARBA00023125"/>
    </source>
</evidence>
<dbReference type="GO" id="GO:0003677">
    <property type="term" value="F:DNA binding"/>
    <property type="evidence" value="ECO:0007669"/>
    <property type="project" value="UniProtKB-KW"/>
</dbReference>
<dbReference type="Proteomes" id="UP000046155">
    <property type="component" value="Unassembled WGS sequence"/>
</dbReference>
<sequence length="119" mass="13893">MEKCKLFDAEYKFMDIIWEFEPINSTELSKICHSKLGWKKPTTYNMIRKLSERGILKNENATVTALVKREQVQKYESDVLLEKAFDGSLPAFLATFLQDKKLSKKEAQEIKKMIEEAVK</sequence>
<organism evidence="5 6">
    <name type="scientific">Syntrophaceticus schinkii</name>
    <dbReference type="NCBI Taxonomy" id="499207"/>
    <lineage>
        <taxon>Bacteria</taxon>
        <taxon>Bacillati</taxon>
        <taxon>Bacillota</taxon>
        <taxon>Clostridia</taxon>
        <taxon>Thermoanaerobacterales</taxon>
        <taxon>Thermoanaerobacterales Family III. Incertae Sedis</taxon>
        <taxon>Syntrophaceticus</taxon>
    </lineage>
</organism>
<accession>A0A0B7MDZ2</accession>
<dbReference type="RefSeq" id="WP_044664864.1">
    <property type="nucleotide sequence ID" value="NZ_CDRZ01000179.1"/>
</dbReference>
<dbReference type="InterPro" id="IPR036390">
    <property type="entry name" value="WH_DNA-bd_sf"/>
</dbReference>
<evidence type="ECO:0000313" key="6">
    <source>
        <dbReference type="Proteomes" id="UP000046155"/>
    </source>
</evidence>
<evidence type="ECO:0000256" key="2">
    <source>
        <dbReference type="ARBA" id="ARBA00023015"/>
    </source>
</evidence>
<evidence type="ECO:0000256" key="1">
    <source>
        <dbReference type="ARBA" id="ARBA00011046"/>
    </source>
</evidence>
<dbReference type="Pfam" id="PF03965">
    <property type="entry name" value="Penicillinase_R"/>
    <property type="match status" value="1"/>
</dbReference>
<reference evidence="6" key="1">
    <citation type="submission" date="2015-01" db="EMBL/GenBank/DDBJ databases">
        <authorList>
            <person name="Manzoor Shahid"/>
            <person name="Zubair Saima"/>
        </authorList>
    </citation>
    <scope>NUCLEOTIDE SEQUENCE [LARGE SCALE GENOMIC DNA]</scope>
    <source>
        <strain evidence="6">Sp3</strain>
    </source>
</reference>
<dbReference type="SUPFAM" id="SSF46785">
    <property type="entry name" value="Winged helix' DNA-binding domain"/>
    <property type="match status" value="1"/>
</dbReference>
<proteinExistence type="inferred from homology"/>
<dbReference type="PIRSF" id="PIRSF019455">
    <property type="entry name" value="CopR_AtkY"/>
    <property type="match status" value="1"/>
</dbReference>
<dbReference type="Gene3D" id="1.10.10.10">
    <property type="entry name" value="Winged helix-like DNA-binding domain superfamily/Winged helix DNA-binding domain"/>
    <property type="match status" value="1"/>
</dbReference>
<keyword evidence="3" id="KW-0238">DNA-binding</keyword>
<evidence type="ECO:0000256" key="4">
    <source>
        <dbReference type="ARBA" id="ARBA00023163"/>
    </source>
</evidence>
<dbReference type="AlphaFoldDB" id="A0A0B7MDZ2"/>
<keyword evidence="6" id="KW-1185">Reference proteome</keyword>
<dbReference type="OrthoDB" id="9795583at2"/>
<keyword evidence="2" id="KW-0805">Transcription regulation</keyword>
<dbReference type="GO" id="GO:0045892">
    <property type="term" value="P:negative regulation of DNA-templated transcription"/>
    <property type="evidence" value="ECO:0007669"/>
    <property type="project" value="InterPro"/>
</dbReference>
<keyword evidence="4" id="KW-0804">Transcription</keyword>
<comment type="similarity">
    <text evidence="1">Belongs to the BlaI transcriptional regulatory family.</text>
</comment>
<dbReference type="EMBL" id="CDRZ01000179">
    <property type="protein sequence ID" value="CEO88784.1"/>
    <property type="molecule type" value="Genomic_DNA"/>
</dbReference>
<dbReference type="Gene3D" id="1.10.4040.10">
    <property type="entry name" value="Penicillinase repressor domain"/>
    <property type="match status" value="1"/>
</dbReference>
<gene>
    <name evidence="5" type="ORF">SSCH_260009</name>
</gene>
<dbReference type="InterPro" id="IPR036388">
    <property type="entry name" value="WH-like_DNA-bd_sf"/>
</dbReference>
<protein>
    <submittedName>
        <fullName evidence="5">Transcriptional repressor, CopY family</fullName>
    </submittedName>
</protein>
<name>A0A0B7MDZ2_9FIRM</name>